<gene>
    <name evidence="5" type="ORF">FC18_GL002332</name>
</gene>
<comment type="caution">
    <text evidence="5">The sequence shown here is derived from an EMBL/GenBank/DDBJ whole genome shotgun (WGS) entry which is preliminary data.</text>
</comment>
<evidence type="ECO:0000259" key="3">
    <source>
        <dbReference type="Pfam" id="PF17481"/>
    </source>
</evidence>
<organism evidence="5 6">
    <name type="scientific">Lacticaseibacillus sharpeae JCM 1186 = DSM 20505</name>
    <dbReference type="NCBI Taxonomy" id="1291052"/>
    <lineage>
        <taxon>Bacteria</taxon>
        <taxon>Bacillati</taxon>
        <taxon>Bacillota</taxon>
        <taxon>Bacilli</taxon>
        <taxon>Lactobacillales</taxon>
        <taxon>Lactobacillaceae</taxon>
        <taxon>Lacticaseibacillus</taxon>
    </lineage>
</organism>
<dbReference type="Gene3D" id="3.40.50.11790">
    <property type="match status" value="1"/>
</dbReference>
<evidence type="ECO:0000313" key="5">
    <source>
        <dbReference type="EMBL" id="KRM54622.1"/>
    </source>
</evidence>
<evidence type="ECO:0000259" key="4">
    <source>
        <dbReference type="Pfam" id="PF17482"/>
    </source>
</evidence>
<comment type="similarity">
    <text evidence="1">Belongs to the myoviridae tail sheath protein family.</text>
</comment>
<proteinExistence type="inferred from homology"/>
<dbReference type="EMBL" id="AYYO01000050">
    <property type="protein sequence ID" value="KRM54622.1"/>
    <property type="molecule type" value="Genomic_DNA"/>
</dbReference>
<protein>
    <submittedName>
        <fullName evidence="5">Sheath tail protein</fullName>
    </submittedName>
</protein>
<accession>A0A0R1ZI84</accession>
<dbReference type="Pfam" id="PF17481">
    <property type="entry name" value="Phage_sheath_domII"/>
    <property type="match status" value="1"/>
</dbReference>
<dbReference type="STRING" id="1291052.FC18_GL002332"/>
<dbReference type="PATRIC" id="fig|1291052.5.peg.2406"/>
<dbReference type="Gene3D" id="2.60.40.4290">
    <property type="match status" value="1"/>
</dbReference>
<feature type="domain" description="Phage tail sheath protein-like beta-sandwich" evidence="3">
    <location>
        <begin position="116"/>
        <end position="205"/>
    </location>
</feature>
<dbReference type="Proteomes" id="UP000051679">
    <property type="component" value="Unassembled WGS sequence"/>
</dbReference>
<dbReference type="Gene3D" id="3.30.1370.220">
    <property type="match status" value="1"/>
</dbReference>
<sequence>MAGGTFTSMSKRQPGAYINVIAPQKSVASAETTRGVVFFVGGNQLGWGKTGVIPLNAGSNFRKLLGLDIYSDLPAVDATATKDGATVTADAQLQSTLVGLRETLKAAQTVLFYNINDGSKATFTDDTLPWKVEAAYAGDRGNSISISVAKNPADTTQTVVKTLFGTLQVDAQTITKASQLASNDYVNFTVTEAAKADDGAALLDGLTAGVTKPLVGGTSNTGADIDTDAMIAEMEVQEFNTMTAAGYAVDAKIHQLLVATAKRLRDEEGQKVQAVIPDGTGAETDYEGVIVVGNGVVLEDGDVLSASQAAGYVAGAEAAAAVNQSLTFAEYPGASDVNGRLTSSGIDNALASGLLVFAMRTSGAVVIEQDINSLITYGATKSQVLSKNRTLRVIDDIANNSKETFESSFIGKVNNDSVGRDLFKGNRIEYLNGLVNAGAIQAFDSDAITVAQGDELDQIQVQLAITPIDAMEKLYMTVTV</sequence>
<dbReference type="Gene3D" id="3.30.1490.360">
    <property type="match status" value="1"/>
</dbReference>
<keyword evidence="6" id="KW-1185">Reference proteome</keyword>
<reference evidence="5 6" key="1">
    <citation type="journal article" date="2015" name="Genome Announc.">
        <title>Expanding the biotechnology potential of lactobacilli through comparative genomics of 213 strains and associated genera.</title>
        <authorList>
            <person name="Sun Z."/>
            <person name="Harris H.M."/>
            <person name="McCann A."/>
            <person name="Guo C."/>
            <person name="Argimon S."/>
            <person name="Zhang W."/>
            <person name="Yang X."/>
            <person name="Jeffery I.B."/>
            <person name="Cooney J.C."/>
            <person name="Kagawa T.F."/>
            <person name="Liu W."/>
            <person name="Song Y."/>
            <person name="Salvetti E."/>
            <person name="Wrobel A."/>
            <person name="Rasinkangas P."/>
            <person name="Parkhill J."/>
            <person name="Rea M.C."/>
            <person name="O'Sullivan O."/>
            <person name="Ritari J."/>
            <person name="Douillard F.P."/>
            <person name="Paul Ross R."/>
            <person name="Yang R."/>
            <person name="Briner A.E."/>
            <person name="Felis G.E."/>
            <person name="de Vos W.M."/>
            <person name="Barrangou R."/>
            <person name="Klaenhammer T.R."/>
            <person name="Caufield P.W."/>
            <person name="Cui Y."/>
            <person name="Zhang H."/>
            <person name="O'Toole P.W."/>
        </authorList>
    </citation>
    <scope>NUCLEOTIDE SEQUENCE [LARGE SCALE GENOMIC DNA]</scope>
    <source>
        <strain evidence="5 6">DSM 20505</strain>
    </source>
</reference>
<dbReference type="OrthoDB" id="89060at2"/>
<dbReference type="RefSeq" id="WP_054678631.1">
    <property type="nucleotide sequence ID" value="NZ_AYYO01000050.1"/>
</dbReference>
<name>A0A0R1ZI84_9LACO</name>
<dbReference type="Pfam" id="PF04984">
    <property type="entry name" value="Phage_sheath_1"/>
    <property type="match status" value="1"/>
</dbReference>
<dbReference type="InterPro" id="IPR020287">
    <property type="entry name" value="Tail_sheath_C"/>
</dbReference>
<feature type="domain" description="Tail sheath protein subtilisin-like" evidence="2">
    <location>
        <begin position="227"/>
        <end position="373"/>
    </location>
</feature>
<feature type="domain" description="Tail sheath protein C-terminal" evidence="4">
    <location>
        <begin position="381"/>
        <end position="480"/>
    </location>
</feature>
<dbReference type="InterPro" id="IPR035326">
    <property type="entry name" value="Beta_sandwich_Seath"/>
</dbReference>
<dbReference type="InterPro" id="IPR035089">
    <property type="entry name" value="Phage_sheath_subtilisin"/>
</dbReference>
<evidence type="ECO:0000259" key="2">
    <source>
        <dbReference type="Pfam" id="PF04984"/>
    </source>
</evidence>
<dbReference type="AlphaFoldDB" id="A0A0R1ZI84"/>
<evidence type="ECO:0000313" key="6">
    <source>
        <dbReference type="Proteomes" id="UP000051679"/>
    </source>
</evidence>
<dbReference type="Pfam" id="PF17482">
    <property type="entry name" value="Phage_sheath_1C"/>
    <property type="match status" value="1"/>
</dbReference>
<evidence type="ECO:0000256" key="1">
    <source>
        <dbReference type="ARBA" id="ARBA00008005"/>
    </source>
</evidence>
<dbReference type="Gene3D" id="3.30.360.90">
    <property type="match status" value="1"/>
</dbReference>